<feature type="domain" description="PhoU" evidence="7">
    <location>
        <begin position="26"/>
        <end position="111"/>
    </location>
</feature>
<protein>
    <recommendedName>
        <fullName evidence="6">Phosphate-specific transport system accessory protein PhoU</fullName>
    </recommendedName>
</protein>
<dbReference type="FunFam" id="1.20.58.220:FF:000001">
    <property type="entry name" value="Phosphate-specific transport system accessory protein PhoU"/>
    <property type="match status" value="1"/>
</dbReference>
<dbReference type="InterPro" id="IPR038078">
    <property type="entry name" value="PhoU-like_sf"/>
</dbReference>
<evidence type="ECO:0000256" key="1">
    <source>
        <dbReference type="ARBA" id="ARBA00004496"/>
    </source>
</evidence>
<dbReference type="EMBL" id="VIFK01000005">
    <property type="protein sequence ID" value="TQF00766.1"/>
    <property type="molecule type" value="Genomic_DNA"/>
</dbReference>
<keyword evidence="4 6" id="KW-0963">Cytoplasm</keyword>
<comment type="caution">
    <text evidence="8">The sequence shown here is derived from an EMBL/GenBank/DDBJ whole genome shotgun (WGS) entry which is preliminary data.</text>
</comment>
<dbReference type="NCBIfam" id="TIGR02135">
    <property type="entry name" value="phoU_full"/>
    <property type="match status" value="1"/>
</dbReference>
<name>A0A540VVJ3_9GAMM</name>
<evidence type="ECO:0000256" key="4">
    <source>
        <dbReference type="ARBA" id="ARBA00022490"/>
    </source>
</evidence>
<evidence type="ECO:0000256" key="5">
    <source>
        <dbReference type="ARBA" id="ARBA00022592"/>
    </source>
</evidence>
<comment type="subcellular location">
    <subcellularLocation>
        <location evidence="1 6">Cytoplasm</location>
    </subcellularLocation>
</comment>
<evidence type="ECO:0000256" key="3">
    <source>
        <dbReference type="ARBA" id="ARBA00022448"/>
    </source>
</evidence>
<dbReference type="PANTHER" id="PTHR42930:SF3">
    <property type="entry name" value="PHOSPHATE-SPECIFIC TRANSPORT SYSTEM ACCESSORY PROTEIN PHOU"/>
    <property type="match status" value="1"/>
</dbReference>
<dbReference type="InterPro" id="IPR028366">
    <property type="entry name" value="PhoU"/>
</dbReference>
<evidence type="ECO:0000256" key="2">
    <source>
        <dbReference type="ARBA" id="ARBA00008107"/>
    </source>
</evidence>
<dbReference type="STRING" id="1260251.SPISAL_06600"/>
<dbReference type="FunFam" id="1.20.58.220:FF:000002">
    <property type="entry name" value="Phosphate-specific transport system accessory protein PhoU"/>
    <property type="match status" value="1"/>
</dbReference>
<dbReference type="Proteomes" id="UP000315400">
    <property type="component" value="Unassembled WGS sequence"/>
</dbReference>
<evidence type="ECO:0000313" key="8">
    <source>
        <dbReference type="EMBL" id="TQF00766.1"/>
    </source>
</evidence>
<dbReference type="GO" id="GO:0030643">
    <property type="term" value="P:intracellular phosphate ion homeostasis"/>
    <property type="evidence" value="ECO:0007669"/>
    <property type="project" value="InterPro"/>
</dbReference>
<dbReference type="GO" id="GO:0006817">
    <property type="term" value="P:phosphate ion transport"/>
    <property type="evidence" value="ECO:0007669"/>
    <property type="project" value="UniProtKB-KW"/>
</dbReference>
<dbReference type="RefSeq" id="WP_016353721.1">
    <property type="nucleotide sequence ID" value="NZ_MBFX01000004.1"/>
</dbReference>
<dbReference type="Pfam" id="PF01895">
    <property type="entry name" value="PhoU"/>
    <property type="match status" value="2"/>
</dbReference>
<feature type="domain" description="PhoU" evidence="7">
    <location>
        <begin position="132"/>
        <end position="214"/>
    </location>
</feature>
<dbReference type="PIRSF" id="PIRSF003107">
    <property type="entry name" value="PhoU"/>
    <property type="match status" value="1"/>
</dbReference>
<dbReference type="InterPro" id="IPR026022">
    <property type="entry name" value="PhoU_dom"/>
</dbReference>
<reference evidence="8 9" key="1">
    <citation type="submission" date="2019-06" db="EMBL/GenBank/DDBJ databases">
        <title>Metagenome assembled Genome of Spiribacter salinus SL48-SHIP from the microbial mat of Salt Lake 48 (Novosibirsk region, Russia).</title>
        <authorList>
            <person name="Shipova A."/>
            <person name="Rozanov A.S."/>
            <person name="Bryanskaya A.V."/>
            <person name="Peltek S.E."/>
        </authorList>
    </citation>
    <scope>NUCLEOTIDE SEQUENCE [LARGE SCALE GENOMIC DNA]</scope>
    <source>
        <strain evidence="8">SL48-SHIP-2</strain>
    </source>
</reference>
<evidence type="ECO:0000313" key="9">
    <source>
        <dbReference type="Proteomes" id="UP000315400"/>
    </source>
</evidence>
<dbReference type="GO" id="GO:0005737">
    <property type="term" value="C:cytoplasm"/>
    <property type="evidence" value="ECO:0007669"/>
    <property type="project" value="UniProtKB-SubCell"/>
</dbReference>
<dbReference type="GO" id="GO:0045936">
    <property type="term" value="P:negative regulation of phosphate metabolic process"/>
    <property type="evidence" value="ECO:0007669"/>
    <property type="project" value="InterPro"/>
</dbReference>
<dbReference type="AlphaFoldDB" id="A0A540VVJ3"/>
<evidence type="ECO:0000259" key="7">
    <source>
        <dbReference type="Pfam" id="PF01895"/>
    </source>
</evidence>
<keyword evidence="3 6" id="KW-0813">Transport</keyword>
<comment type="function">
    <text evidence="6">Plays a role in the regulation of phosphate uptake.</text>
</comment>
<gene>
    <name evidence="8" type="primary">phoU</name>
    <name evidence="8" type="ORF">FKY71_01670</name>
</gene>
<dbReference type="Gene3D" id="1.20.58.220">
    <property type="entry name" value="Phosphate transport system protein phou homolog 2, domain 2"/>
    <property type="match status" value="2"/>
</dbReference>
<keyword evidence="5 6" id="KW-0592">Phosphate transport</keyword>
<organism evidence="8 9">
    <name type="scientific">Spiribacter salinus</name>
    <dbReference type="NCBI Taxonomy" id="1335746"/>
    <lineage>
        <taxon>Bacteria</taxon>
        <taxon>Pseudomonadati</taxon>
        <taxon>Pseudomonadota</taxon>
        <taxon>Gammaproteobacteria</taxon>
        <taxon>Chromatiales</taxon>
        <taxon>Ectothiorhodospiraceae</taxon>
        <taxon>Spiribacter</taxon>
    </lineage>
</organism>
<proteinExistence type="inferred from homology"/>
<comment type="similarity">
    <text evidence="2 6">Belongs to the PhoU family.</text>
</comment>
<accession>A0A540VVJ3</accession>
<sequence>MDKKGFSQHISRQYNEDLEQIVTRVMTMGGLVEQQLEAALEALVSGDQEKGEQVVTSDYRINAMEVELDEACTNVLARRQPAASDLRLVVAVIKAITDLERIGDEAERVGRMALHLLDEDRRRSPMSEIGALGEQVKNMVRGALDAFARMDAEQAVRVAQEDIKADAQYDAIIRNLVKYLEDNPKSVPPVLDIVWATRSLERIGDRSRNICEYVIYFVRGKDVRHTSFEQMAEEATGDRH</sequence>
<comment type="subunit">
    <text evidence="6">Homodimer.</text>
</comment>
<evidence type="ECO:0000256" key="6">
    <source>
        <dbReference type="PIRNR" id="PIRNR003107"/>
    </source>
</evidence>
<dbReference type="SUPFAM" id="SSF109755">
    <property type="entry name" value="PhoU-like"/>
    <property type="match status" value="1"/>
</dbReference>
<dbReference type="PANTHER" id="PTHR42930">
    <property type="entry name" value="PHOSPHATE-SPECIFIC TRANSPORT SYSTEM ACCESSORY PROTEIN PHOU"/>
    <property type="match status" value="1"/>
</dbReference>